<dbReference type="HOGENOM" id="CLU_033716_5_0_11"/>
<gene>
    <name evidence="8" type="ORF">HMPREF9336_00914</name>
</gene>
<dbReference type="STRING" id="679197.HMPREF9336_00914"/>
<keyword evidence="6" id="KW-0503">Monooxygenase</keyword>
<protein>
    <recommendedName>
        <fullName evidence="10">Cytochrome P450</fullName>
    </recommendedName>
</protein>
<proteinExistence type="inferred from homology"/>
<dbReference type="GO" id="GO:0016705">
    <property type="term" value="F:oxidoreductase activity, acting on paired donors, with incorporation or reduction of molecular oxygen"/>
    <property type="evidence" value="ECO:0007669"/>
    <property type="project" value="InterPro"/>
</dbReference>
<dbReference type="GO" id="GO:0020037">
    <property type="term" value="F:heme binding"/>
    <property type="evidence" value="ECO:0007669"/>
    <property type="project" value="InterPro"/>
</dbReference>
<evidence type="ECO:0008006" key="10">
    <source>
        <dbReference type="Google" id="ProtNLM"/>
    </source>
</evidence>
<dbReference type="PRINTS" id="PR00359">
    <property type="entry name" value="BP450"/>
</dbReference>
<dbReference type="EMBL" id="ACZI02000003">
    <property type="protein sequence ID" value="EFV14221.2"/>
    <property type="molecule type" value="Genomic_DNA"/>
</dbReference>
<evidence type="ECO:0000256" key="7">
    <source>
        <dbReference type="SAM" id="MobiDB-lite"/>
    </source>
</evidence>
<evidence type="ECO:0000256" key="2">
    <source>
        <dbReference type="ARBA" id="ARBA00022617"/>
    </source>
</evidence>
<dbReference type="Gene3D" id="1.10.630.10">
    <property type="entry name" value="Cytochrome P450"/>
    <property type="match status" value="1"/>
</dbReference>
<evidence type="ECO:0000256" key="4">
    <source>
        <dbReference type="ARBA" id="ARBA00023002"/>
    </source>
</evidence>
<dbReference type="PANTHER" id="PTHR46696:SF1">
    <property type="entry name" value="CYTOCHROME P450 YJIB-RELATED"/>
    <property type="match status" value="1"/>
</dbReference>
<comment type="similarity">
    <text evidence="1">Belongs to the cytochrome P450 family.</text>
</comment>
<dbReference type="PANTHER" id="PTHR46696">
    <property type="entry name" value="P450, PUTATIVE (EUROFUNG)-RELATED"/>
    <property type="match status" value="1"/>
</dbReference>
<keyword evidence="3" id="KW-0479">Metal-binding</keyword>
<keyword evidence="5" id="KW-0408">Iron</keyword>
<dbReference type="AlphaFoldDB" id="E5XN44"/>
<evidence type="ECO:0000313" key="9">
    <source>
        <dbReference type="Proteomes" id="UP000004816"/>
    </source>
</evidence>
<comment type="caution">
    <text evidence="8">The sequence shown here is derived from an EMBL/GenBank/DDBJ whole genome shotgun (WGS) entry which is preliminary data.</text>
</comment>
<feature type="compositionally biased region" description="Low complexity" evidence="7">
    <location>
        <begin position="302"/>
        <end position="314"/>
    </location>
</feature>
<dbReference type="GO" id="GO:0004497">
    <property type="term" value="F:monooxygenase activity"/>
    <property type="evidence" value="ECO:0007669"/>
    <property type="project" value="UniProtKB-KW"/>
</dbReference>
<evidence type="ECO:0000256" key="1">
    <source>
        <dbReference type="ARBA" id="ARBA00010617"/>
    </source>
</evidence>
<dbReference type="Proteomes" id="UP000004816">
    <property type="component" value="Unassembled WGS sequence"/>
</dbReference>
<evidence type="ECO:0000313" key="8">
    <source>
        <dbReference type="EMBL" id="EFV14221.2"/>
    </source>
</evidence>
<evidence type="ECO:0000256" key="6">
    <source>
        <dbReference type="ARBA" id="ARBA00023033"/>
    </source>
</evidence>
<evidence type="ECO:0000256" key="5">
    <source>
        <dbReference type="ARBA" id="ARBA00023004"/>
    </source>
</evidence>
<dbReference type="SUPFAM" id="SSF48264">
    <property type="entry name" value="Cytochrome P450"/>
    <property type="match status" value="1"/>
</dbReference>
<evidence type="ECO:0000256" key="3">
    <source>
        <dbReference type="ARBA" id="ARBA00022723"/>
    </source>
</evidence>
<dbReference type="Pfam" id="PF00067">
    <property type="entry name" value="p450"/>
    <property type="match status" value="1"/>
</dbReference>
<dbReference type="InterPro" id="IPR001128">
    <property type="entry name" value="Cyt_P450"/>
</dbReference>
<sequence length="314" mass="34457">MLALRPQIRALAQTLALALPSGEVVDFAERFASPYASGVIARLLGVPDEDHERFRVVSKDAGLVFAWSDLTSVLPTVESAIVELGRLVHELFASKAERPGDDLTSYLLEASAGDEALSREEAEHLVLDIAWASQESVAQQLGRALIAFRSHPRQWDDVARSPALAERAADEALRWAPQIRILFRFALEELRYRDLAVDRDQLIMFCPPSASRDPRAYDNADEFDIEAGRDARQLVFGGGVFRCPGAVLARLELEEALAALAPRFRSPTLPDLATARAALPMVNLRHALPIRWERREAGAAGGPPARTSRGPAQV</sequence>
<dbReference type="eggNOG" id="COG2124">
    <property type="taxonomic scope" value="Bacteria"/>
</dbReference>
<keyword evidence="2" id="KW-0349">Heme</keyword>
<organism evidence="8 9">
    <name type="scientific">Segniliparus rugosus (strain ATCC BAA-974 / DSM 45345 / CCUG 50838 / CIP 108380 / JCM 13579 / CDC 945)</name>
    <dbReference type="NCBI Taxonomy" id="679197"/>
    <lineage>
        <taxon>Bacteria</taxon>
        <taxon>Bacillati</taxon>
        <taxon>Actinomycetota</taxon>
        <taxon>Actinomycetes</taxon>
        <taxon>Mycobacteriales</taxon>
        <taxon>Segniliparaceae</taxon>
        <taxon>Segniliparus</taxon>
    </lineage>
</organism>
<feature type="region of interest" description="Disordered" evidence="7">
    <location>
        <begin position="295"/>
        <end position="314"/>
    </location>
</feature>
<dbReference type="GO" id="GO:0005506">
    <property type="term" value="F:iron ion binding"/>
    <property type="evidence" value="ECO:0007669"/>
    <property type="project" value="InterPro"/>
</dbReference>
<reference evidence="8 9" key="1">
    <citation type="journal article" date="2011" name="Stand. Genomic Sci.">
        <title>High quality draft genome sequence of Segniliparus rugosus CDC 945(T)= (ATCC BAA-974(T)).</title>
        <authorList>
            <person name="Earl A.M."/>
            <person name="Desjardins C.A."/>
            <person name="Fitzgerald M.G."/>
            <person name="Arachchi H.M."/>
            <person name="Zeng Q."/>
            <person name="Mehta T."/>
            <person name="Griggs A."/>
            <person name="Birren B.W."/>
            <person name="Toney N.C."/>
            <person name="Carr J."/>
            <person name="Posey J."/>
            <person name="Butler W.R."/>
        </authorList>
    </citation>
    <scope>NUCLEOTIDE SEQUENCE [LARGE SCALE GENOMIC DNA]</scope>
    <source>
        <strain evidence="9">ATCC BAA-974 / DSM 45345 / CCUG 50838 / CIP 108380 / JCM 13579 / CDC 945</strain>
    </source>
</reference>
<keyword evidence="9" id="KW-1185">Reference proteome</keyword>
<dbReference type="InterPro" id="IPR036396">
    <property type="entry name" value="Cyt_P450_sf"/>
</dbReference>
<name>E5XN44_SEGRC</name>
<dbReference type="InterPro" id="IPR002397">
    <property type="entry name" value="Cyt_P450_B"/>
</dbReference>
<accession>E5XN44</accession>
<keyword evidence="4" id="KW-0560">Oxidoreductase</keyword>